<accession>E6WS58</accession>
<evidence type="ECO:0000313" key="3">
    <source>
        <dbReference type="Proteomes" id="UP000008632"/>
    </source>
</evidence>
<keyword evidence="1" id="KW-1133">Transmembrane helix</keyword>
<evidence type="ECO:0000313" key="2">
    <source>
        <dbReference type="EMBL" id="ADV27007.1"/>
    </source>
</evidence>
<sequence length="112" mass="11990">MPAELCQTVSKLEELAQDTLRRLERATKAQGSSNVSSITVQAGGVGVWLSATCCAVMLAALLVLAVVGAAAYTDMRADIRALRDTDNAIRAYIHTGILKPATDENRETEDVR</sequence>
<keyword evidence="1" id="KW-0472">Membrane</keyword>
<name>E6WS58_PSEUU</name>
<dbReference type="OrthoDB" id="10008051at2"/>
<proteinExistence type="predicted"/>
<protein>
    <submittedName>
        <fullName evidence="2">Uncharacterized protein</fullName>
    </submittedName>
</protein>
<feature type="transmembrane region" description="Helical" evidence="1">
    <location>
        <begin position="47"/>
        <end position="73"/>
    </location>
</feature>
<dbReference type="RefSeq" id="WP_013534836.1">
    <property type="nucleotide sequence ID" value="NC_014924.1"/>
</dbReference>
<dbReference type="Proteomes" id="UP000008632">
    <property type="component" value="Chromosome"/>
</dbReference>
<dbReference type="AlphaFoldDB" id="E6WS58"/>
<organism evidence="2 3">
    <name type="scientific">Pseudoxanthomonas suwonensis (strain 11-1)</name>
    <dbReference type="NCBI Taxonomy" id="743721"/>
    <lineage>
        <taxon>Bacteria</taxon>
        <taxon>Pseudomonadati</taxon>
        <taxon>Pseudomonadota</taxon>
        <taxon>Gammaproteobacteria</taxon>
        <taxon>Lysobacterales</taxon>
        <taxon>Lysobacteraceae</taxon>
        <taxon>Pseudoxanthomonas</taxon>
    </lineage>
</organism>
<dbReference type="STRING" id="743721.Psesu_1157"/>
<dbReference type="EMBL" id="CP002446">
    <property type="protein sequence ID" value="ADV27007.1"/>
    <property type="molecule type" value="Genomic_DNA"/>
</dbReference>
<dbReference type="HOGENOM" id="CLU_2143745_0_0_6"/>
<evidence type="ECO:0000256" key="1">
    <source>
        <dbReference type="SAM" id="Phobius"/>
    </source>
</evidence>
<dbReference type="KEGG" id="psu:Psesu_1157"/>
<reference evidence="2 3" key="1">
    <citation type="submission" date="2011-01" db="EMBL/GenBank/DDBJ databases">
        <title>Complete sequence of Pseudoxanthomonas suwonensis 11-1.</title>
        <authorList>
            <consortium name="US DOE Joint Genome Institute"/>
            <person name="Lucas S."/>
            <person name="Copeland A."/>
            <person name="Lapidus A."/>
            <person name="Cheng J.-F."/>
            <person name="Goodwin L."/>
            <person name="Pitluck S."/>
            <person name="Teshima H."/>
            <person name="Detter J.C."/>
            <person name="Han C."/>
            <person name="Tapia R."/>
            <person name="Land M."/>
            <person name="Hauser L."/>
            <person name="Kyrpides N."/>
            <person name="Ivanova N."/>
            <person name="Ovchinnikova G."/>
            <person name="Siebers A.K."/>
            <person name="Allgaier M."/>
            <person name="Thelen M.P."/>
            <person name="Hugenholtz P."/>
            <person name="Gladden J."/>
            <person name="Woyke T."/>
        </authorList>
    </citation>
    <scope>NUCLEOTIDE SEQUENCE [LARGE SCALE GENOMIC DNA]</scope>
    <source>
        <strain evidence="3">11-1</strain>
    </source>
</reference>
<gene>
    <name evidence="2" type="ordered locus">Psesu_1157</name>
</gene>
<keyword evidence="1" id="KW-0812">Transmembrane</keyword>
<keyword evidence="3" id="KW-1185">Reference proteome</keyword>